<evidence type="ECO:0000313" key="4">
    <source>
        <dbReference type="Ensembl" id="ENSGACP00000019167.2"/>
    </source>
</evidence>
<evidence type="ECO:0000256" key="2">
    <source>
        <dbReference type="SAM" id="MobiDB-lite"/>
    </source>
</evidence>
<dbReference type="GO" id="GO:0019901">
    <property type="term" value="F:protein kinase binding"/>
    <property type="evidence" value="ECO:0007669"/>
    <property type="project" value="TreeGrafter"/>
</dbReference>
<dbReference type="eggNOG" id="ENOG502QPW1">
    <property type="taxonomic scope" value="Eukaryota"/>
</dbReference>
<accession>G3PNI4</accession>
<proteinExistence type="inferred from homology"/>
<dbReference type="InParanoid" id="G3PNI4"/>
<dbReference type="SUPFAM" id="SSF56024">
    <property type="entry name" value="Phospholipase D/nuclease"/>
    <property type="match status" value="1"/>
</dbReference>
<dbReference type="Bgee" id="ENSGACG00000014529">
    <property type="expression patterns" value="Expressed in pharyngeal gill and 1 other cell type or tissue"/>
</dbReference>
<dbReference type="GeneTree" id="ENSGT00940000164021"/>
<organism evidence="4 5">
    <name type="scientific">Gasterosteus aculeatus aculeatus</name>
    <name type="common">three-spined stickleback</name>
    <dbReference type="NCBI Taxonomy" id="481459"/>
    <lineage>
        <taxon>Eukaryota</taxon>
        <taxon>Metazoa</taxon>
        <taxon>Chordata</taxon>
        <taxon>Craniata</taxon>
        <taxon>Vertebrata</taxon>
        <taxon>Euteleostomi</taxon>
        <taxon>Actinopterygii</taxon>
        <taxon>Neopterygii</taxon>
        <taxon>Teleostei</taxon>
        <taxon>Neoteleostei</taxon>
        <taxon>Acanthomorphata</taxon>
        <taxon>Eupercaria</taxon>
        <taxon>Perciformes</taxon>
        <taxon>Cottioidei</taxon>
        <taxon>Gasterosteales</taxon>
        <taxon>Gasterosteidae</taxon>
        <taxon>Gasterosteus</taxon>
    </lineage>
</organism>
<dbReference type="CTD" id="566780"/>
<evidence type="ECO:0000259" key="3">
    <source>
        <dbReference type="Pfam" id="PF07894"/>
    </source>
</evidence>
<reference evidence="4" key="3">
    <citation type="submission" date="2025-09" db="UniProtKB">
        <authorList>
            <consortium name="Ensembl"/>
        </authorList>
    </citation>
    <scope>IDENTIFICATION</scope>
</reference>
<evidence type="ECO:0000256" key="1">
    <source>
        <dbReference type="ARBA" id="ARBA00006937"/>
    </source>
</evidence>
<dbReference type="OMA" id="KVTEDMC"/>
<dbReference type="Ensembl" id="ENSGACT00000019205.2">
    <property type="protein sequence ID" value="ENSGACP00000019167.2"/>
    <property type="gene ID" value="ENSGACG00000014529.2"/>
</dbReference>
<protein>
    <submittedName>
        <fullName evidence="4">Family with sequence similarity 83 member Fa</fullName>
    </submittedName>
</protein>
<feature type="region of interest" description="Disordered" evidence="2">
    <location>
        <begin position="76"/>
        <end position="99"/>
    </location>
</feature>
<feature type="domain" description="Scaffolding anchor of CK1" evidence="3">
    <location>
        <begin position="15"/>
        <end position="291"/>
    </location>
</feature>
<dbReference type="Pfam" id="PF07894">
    <property type="entry name" value="SACK1"/>
    <property type="match status" value="1"/>
</dbReference>
<dbReference type="InterPro" id="IPR012461">
    <property type="entry name" value="SACK1"/>
</dbReference>
<dbReference type="Proteomes" id="UP000007635">
    <property type="component" value="Chromosome XI"/>
</dbReference>
<dbReference type="RefSeq" id="XP_040046129.1">
    <property type="nucleotide sequence ID" value="XM_040190195.1"/>
</dbReference>
<dbReference type="GO" id="GO:0007165">
    <property type="term" value="P:signal transduction"/>
    <property type="evidence" value="ECO:0007669"/>
    <property type="project" value="TreeGrafter"/>
</dbReference>
<dbReference type="GeneID" id="120827363"/>
<dbReference type="Gene3D" id="3.30.870.10">
    <property type="entry name" value="Endonuclease Chain A"/>
    <property type="match status" value="1"/>
</dbReference>
<feature type="compositionally biased region" description="Basic and acidic residues" evidence="2">
    <location>
        <begin position="82"/>
        <end position="92"/>
    </location>
</feature>
<name>G3PNI4_GASAC</name>
<dbReference type="PANTHER" id="PTHR16181">
    <property type="entry name" value="PROTEIN FAM83A-RELATED"/>
    <property type="match status" value="1"/>
</dbReference>
<evidence type="ECO:0000313" key="5">
    <source>
        <dbReference type="Proteomes" id="UP000007635"/>
    </source>
</evidence>
<dbReference type="PANTHER" id="PTHR16181:SF14">
    <property type="entry name" value="FAMILY WITH SEQUENCE SIMILARITY 83 MEMBER FA"/>
    <property type="match status" value="1"/>
</dbReference>
<feature type="region of interest" description="Disordered" evidence="2">
    <location>
        <begin position="366"/>
        <end position="464"/>
    </location>
</feature>
<reference evidence="4" key="2">
    <citation type="submission" date="2025-08" db="UniProtKB">
        <authorList>
            <consortium name="Ensembl"/>
        </authorList>
    </citation>
    <scope>IDENTIFICATION</scope>
</reference>
<dbReference type="STRING" id="69293.ENSGACP00000019167"/>
<dbReference type="AlphaFoldDB" id="G3PNI4"/>
<dbReference type="FunCoup" id="G3PNI4">
    <property type="interactions" value="963"/>
</dbReference>
<sequence length="521" mass="57183">MAESQLVCMDEGHVNEKVPETAPAFYYSEEQRAALEQLLRNGDGAFKTRLREDHVKDFLSAREVAFLRKTFREYDTDSDCESGEHERAKETPSADSGVHSTYWPEMSDTEVPSLDIGWPAGRGAYKGVTRVSVYSHPPKESGPHIKQVVRGLIQEAHKVVAIVMDLLTDLQILQDLLDAAARRGVAVYAVLEAGGVPHFLDMCSRLQINAMHLRNLRVRLVSGSGMALSFGKLPGTLCSKYMLVDGEKVLFGSYSFTWSSSRVDRNTVTVMSGQIVDSFDTDFRELYAVSEEVDLYGEFNVTKPPIAAPIRKPKVERIQPLAVSMSRFQVSVGDSRQADLKVPAHKYHNPKYSLVFGKGAALTGSLQDLSTPRDPLGGGQNARNGPQNHAGRAPPQSPSSPAGEDDGDGASKKNQLFSAKKQRSSFRSFLKSRGGTETLQEGVVTPQVATPTRKVSETSGVAGDEAEDSFEIIEIRAPMNSKTKKPSKLLPRSVSLQTINTGDEDGSKGRWRHQKKNCIQS</sequence>
<dbReference type="InterPro" id="IPR050944">
    <property type="entry name" value="FAM83"/>
</dbReference>
<dbReference type="KEGG" id="gat:120827363"/>
<reference evidence="4 5" key="1">
    <citation type="journal article" date="2021" name="G3 (Bethesda)">
        <title>Improved contiguity of the threespine stickleback genome using long-read sequencing.</title>
        <authorList>
            <person name="Nath S."/>
            <person name="Shaw D.E."/>
            <person name="White M.A."/>
        </authorList>
    </citation>
    <scope>NUCLEOTIDE SEQUENCE [LARGE SCALE GENOMIC DNA]</scope>
    <source>
        <strain evidence="4 5">Lake Benthic</strain>
    </source>
</reference>
<feature type="compositionally biased region" description="Basic residues" evidence="2">
    <location>
        <begin position="509"/>
        <end position="521"/>
    </location>
</feature>
<keyword evidence="5" id="KW-1185">Reference proteome</keyword>
<comment type="similarity">
    <text evidence="1">Belongs to the FAM83 family.</text>
</comment>
<feature type="region of interest" description="Disordered" evidence="2">
    <location>
        <begin position="477"/>
        <end position="521"/>
    </location>
</feature>